<dbReference type="GO" id="GO:0005669">
    <property type="term" value="C:transcription factor TFIID complex"/>
    <property type="evidence" value="ECO:0007669"/>
    <property type="project" value="InterPro"/>
</dbReference>
<evidence type="ECO:0000259" key="6">
    <source>
        <dbReference type="Pfam" id="PF07571"/>
    </source>
</evidence>
<dbReference type="GO" id="GO:0016251">
    <property type="term" value="F:RNA polymerase II general transcription initiation factor activity"/>
    <property type="evidence" value="ECO:0007669"/>
    <property type="project" value="InterPro"/>
</dbReference>
<accession>J7G633</accession>
<dbReference type="AlphaFoldDB" id="J7G633"/>
<name>J7G633_9CRYP</name>
<keyword evidence="7" id="KW-0542">Nucleomorph</keyword>
<evidence type="ECO:0000313" key="7">
    <source>
        <dbReference type="EMBL" id="AFP65521.1"/>
    </source>
</evidence>
<keyword evidence="4" id="KW-0804">Transcription</keyword>
<dbReference type="InterPro" id="IPR037796">
    <property type="entry name" value="TAF6"/>
</dbReference>
<geneLocation type="nucleomorph" evidence="7"/>
<evidence type="ECO:0000256" key="5">
    <source>
        <dbReference type="ARBA" id="ARBA00023242"/>
    </source>
</evidence>
<feature type="domain" description="TAF6 C-terminal HEAT repeat" evidence="6">
    <location>
        <begin position="170"/>
        <end position="340"/>
    </location>
</feature>
<protein>
    <submittedName>
        <fullName evidence="7">Transcriotion associated factor</fullName>
    </submittedName>
</protein>
<organism evidence="7 8">
    <name type="scientific">Chroomonas mesostigmatica CCMP1168</name>
    <dbReference type="NCBI Taxonomy" id="1195612"/>
    <lineage>
        <taxon>Eukaryota</taxon>
        <taxon>Cryptophyceae</taxon>
        <taxon>Pyrenomonadales</taxon>
        <taxon>Chroomonadaceae</taxon>
        <taxon>Chroomonas</taxon>
    </lineage>
</organism>
<keyword evidence="5" id="KW-0539">Nucleus</keyword>
<sequence>MKIRKINGPKFRFFSKTIKALIKLVTKKNLSNLELSENFLLFIEEFFEIIVSRSVEFMVRGKRNILTFDDLKNSLYDFININSFSTKKLIYRKPIKNLNLLTKKQEKKFYQKQMEKTTTFYFLEDWMNVSVEKFSNNDEMFENQKKKKTKKKKIPKKFSKYDFSSLSLSLLTSKTQFFYQYLIAVLKKGTREEEEACLESLTKDQSLFAVVPYVIVYLNQFLLKEIKFSSKFEFGIKIIRALFLNNSFKLEPFIHQILPILIKILIGDFGKNSSSKVLDLRLYSANIIGFIVNRFGQRYIGLQSRLSFYFSKRFFHINENFSVIHGALIGLVVLGNKTLELSGLPFFPIIIEKIEFEIRKENIEYNVLLNIKKLNDYIVNILIGYLINKRLHVFWHDQGKICDGKKLEIVYKLYPKIKETKQLIDNIKKKKSSVQK</sequence>
<evidence type="ECO:0000256" key="2">
    <source>
        <dbReference type="ARBA" id="ARBA00007688"/>
    </source>
</evidence>
<evidence type="ECO:0000256" key="4">
    <source>
        <dbReference type="ARBA" id="ARBA00023163"/>
    </source>
</evidence>
<dbReference type="PANTHER" id="PTHR10221">
    <property type="entry name" value="TRANSCRIPTION INITIATION FACTOR TFIID SUBUNIT 6"/>
    <property type="match status" value="1"/>
</dbReference>
<dbReference type="InterPro" id="IPR046344">
    <property type="entry name" value="TAF6_C_sf"/>
</dbReference>
<dbReference type="InterPro" id="IPR011442">
    <property type="entry name" value="TAF6_C"/>
</dbReference>
<dbReference type="Proteomes" id="UP000243348">
    <property type="component" value="Nucleomorph 2"/>
</dbReference>
<dbReference type="Gene3D" id="1.25.40.770">
    <property type="entry name" value="TAF6, C-terminal HEAT repeat domain"/>
    <property type="match status" value="1"/>
</dbReference>
<gene>
    <name evidence="7" type="primary">taf</name>
    <name evidence="7" type="ORF">CMESO_354</name>
</gene>
<dbReference type="PANTHER" id="PTHR10221:SF9">
    <property type="entry name" value="TRANSCRIPTION INITIATION FACTOR TFIID SUBUNIT 6"/>
    <property type="match status" value="1"/>
</dbReference>
<dbReference type="Pfam" id="PF07571">
    <property type="entry name" value="TAF6_C"/>
    <property type="match status" value="1"/>
</dbReference>
<dbReference type="GO" id="GO:0003713">
    <property type="term" value="F:transcription coactivator activity"/>
    <property type="evidence" value="ECO:0007669"/>
    <property type="project" value="TreeGrafter"/>
</dbReference>
<evidence type="ECO:0000313" key="8">
    <source>
        <dbReference type="Proteomes" id="UP000243348"/>
    </source>
</evidence>
<evidence type="ECO:0000256" key="1">
    <source>
        <dbReference type="ARBA" id="ARBA00004123"/>
    </source>
</evidence>
<comment type="similarity">
    <text evidence="2">Belongs to the TAF6 family.</text>
</comment>
<dbReference type="GO" id="GO:0000124">
    <property type="term" value="C:SAGA complex"/>
    <property type="evidence" value="ECO:0007669"/>
    <property type="project" value="InterPro"/>
</dbReference>
<keyword evidence="3" id="KW-0805">Transcription regulation</keyword>
<dbReference type="GO" id="GO:0046695">
    <property type="term" value="C:SLIK (SAGA-like) complex"/>
    <property type="evidence" value="ECO:0007669"/>
    <property type="project" value="InterPro"/>
</dbReference>
<comment type="subcellular location">
    <subcellularLocation>
        <location evidence="1">Nucleus</location>
    </subcellularLocation>
</comment>
<reference evidence="7 8" key="1">
    <citation type="journal article" date="2012" name="Genome Biol. Evol.">
        <title>Nucleomorph genome sequence of the cryptophyte alga Chroomonas mesostigmatica CCMP1168 reveals lineage-specific gene loss and genome complexity.</title>
        <authorList>
            <person name="Moore C.E."/>
            <person name="Curtis B."/>
            <person name="Mills T."/>
            <person name="Tanifuji G."/>
            <person name="Archibald J.M."/>
        </authorList>
    </citation>
    <scope>NUCLEOTIDE SEQUENCE [LARGE SCALE GENOMIC DNA]</scope>
    <source>
        <strain evidence="7 8">CCMP1168</strain>
    </source>
</reference>
<dbReference type="CDD" id="cd08050">
    <property type="entry name" value="TAF6C"/>
    <property type="match status" value="1"/>
</dbReference>
<dbReference type="EMBL" id="CP003681">
    <property type="protein sequence ID" value="AFP65521.1"/>
    <property type="molecule type" value="Genomic_DNA"/>
</dbReference>
<dbReference type="GO" id="GO:0051123">
    <property type="term" value="P:RNA polymerase II preinitiation complex assembly"/>
    <property type="evidence" value="ECO:0007669"/>
    <property type="project" value="TreeGrafter"/>
</dbReference>
<proteinExistence type="inferred from homology"/>
<evidence type="ECO:0000256" key="3">
    <source>
        <dbReference type="ARBA" id="ARBA00023015"/>
    </source>
</evidence>